<keyword evidence="1" id="KW-0812">Transmembrane</keyword>
<dbReference type="EMBL" id="QWIO01001227">
    <property type="protein sequence ID" value="RMY76332.1"/>
    <property type="molecule type" value="Genomic_DNA"/>
</dbReference>
<reference evidence="2 3" key="1">
    <citation type="journal article" date="2018" name="BMC Genomics">
        <title>Genomic evidence for intraspecific hybridization in a clonal and extremely halotolerant yeast.</title>
        <authorList>
            <person name="Gostincar C."/>
            <person name="Stajich J.E."/>
            <person name="Zupancic J."/>
            <person name="Zalar P."/>
            <person name="Gunde-Cimerman N."/>
        </authorList>
    </citation>
    <scope>NUCLEOTIDE SEQUENCE [LARGE SCALE GENOMIC DNA]</scope>
    <source>
        <strain evidence="2 3">EXF-10513</strain>
    </source>
</reference>
<evidence type="ECO:0000256" key="1">
    <source>
        <dbReference type="SAM" id="Phobius"/>
    </source>
</evidence>
<dbReference type="AlphaFoldDB" id="A0A3M7EIB6"/>
<dbReference type="VEuPathDB" id="FungiDB:BTJ68_08001"/>
<protein>
    <submittedName>
        <fullName evidence="2">Uncharacterized protein</fullName>
    </submittedName>
</protein>
<name>A0A3M7EIB6_HORWE</name>
<proteinExistence type="predicted"/>
<feature type="transmembrane region" description="Helical" evidence="1">
    <location>
        <begin position="6"/>
        <end position="26"/>
    </location>
</feature>
<organism evidence="2 3">
    <name type="scientific">Hortaea werneckii</name>
    <name type="common">Black yeast</name>
    <name type="synonym">Cladosporium werneckii</name>
    <dbReference type="NCBI Taxonomy" id="91943"/>
    <lineage>
        <taxon>Eukaryota</taxon>
        <taxon>Fungi</taxon>
        <taxon>Dikarya</taxon>
        <taxon>Ascomycota</taxon>
        <taxon>Pezizomycotina</taxon>
        <taxon>Dothideomycetes</taxon>
        <taxon>Dothideomycetidae</taxon>
        <taxon>Mycosphaerellales</taxon>
        <taxon>Teratosphaeriaceae</taxon>
        <taxon>Hortaea</taxon>
    </lineage>
</organism>
<keyword evidence="1" id="KW-0472">Membrane</keyword>
<dbReference type="Proteomes" id="UP000269539">
    <property type="component" value="Unassembled WGS sequence"/>
</dbReference>
<accession>A0A3M7EIB6</accession>
<sequence>MVSHSLIVFCCICGAGVAVFIGWAVSHRFVKSAEAKEPAAGDFNQAQYMREVRLRHQDHLAATFGGVGALGNAVRSPGILCDGREMVKVRDEPGDLHAGSISQ</sequence>
<comment type="caution">
    <text evidence="2">The sequence shown here is derived from an EMBL/GenBank/DDBJ whole genome shotgun (WGS) entry which is preliminary data.</text>
</comment>
<keyword evidence="1" id="KW-1133">Transmembrane helix</keyword>
<evidence type="ECO:0000313" key="3">
    <source>
        <dbReference type="Proteomes" id="UP000269539"/>
    </source>
</evidence>
<evidence type="ECO:0000313" key="2">
    <source>
        <dbReference type="EMBL" id="RMY76332.1"/>
    </source>
</evidence>
<gene>
    <name evidence="2" type="ORF">D0864_09669</name>
</gene>